<gene>
    <name evidence="1" type="ORF">RSOL_005820</name>
</gene>
<accession>X8IUQ2</accession>
<reference evidence="2" key="1">
    <citation type="journal article" date="2014" name="Genome Announc.">
        <title>Draft genome sequence of the plant-pathogenic soil fungus Rhizoctonia solani anastomosis group 3 strain Rhs1AP.</title>
        <authorList>
            <person name="Cubeta M.A."/>
            <person name="Thomas E."/>
            <person name="Dean R.A."/>
            <person name="Jabaji S."/>
            <person name="Neate S.M."/>
            <person name="Tavantzis S."/>
            <person name="Toda T."/>
            <person name="Vilgalys R."/>
            <person name="Bharathan N."/>
            <person name="Fedorova-Abrams N."/>
            <person name="Pakala S.B."/>
            <person name="Pakala S.M."/>
            <person name="Zafar N."/>
            <person name="Joardar V."/>
            <person name="Losada L."/>
            <person name="Nierman W.C."/>
        </authorList>
    </citation>
    <scope>NUCLEOTIDE SEQUENCE [LARGE SCALE GENOMIC DNA]</scope>
    <source>
        <strain evidence="2">AG-3</strain>
    </source>
</reference>
<dbReference type="AlphaFoldDB" id="X8IUQ2"/>
<organism evidence="1 2">
    <name type="scientific">Rhizoctonia solani AG-3 Rhs1AP</name>
    <dbReference type="NCBI Taxonomy" id="1086054"/>
    <lineage>
        <taxon>Eukaryota</taxon>
        <taxon>Fungi</taxon>
        <taxon>Dikarya</taxon>
        <taxon>Basidiomycota</taxon>
        <taxon>Agaricomycotina</taxon>
        <taxon>Agaricomycetes</taxon>
        <taxon>Cantharellales</taxon>
        <taxon>Ceratobasidiaceae</taxon>
        <taxon>Rhizoctonia</taxon>
    </lineage>
</organism>
<dbReference type="EMBL" id="JATN01000322">
    <property type="protein sequence ID" value="EUC53485.1"/>
    <property type="molecule type" value="Genomic_DNA"/>
</dbReference>
<evidence type="ECO:0000313" key="2">
    <source>
        <dbReference type="Proteomes" id="UP000030108"/>
    </source>
</evidence>
<sequence length="55" mass="6328">MKQTSQKKKNLPKSSTTRMMTIIQKMKSLTTRTAMMTYGNNSTQSMRWSRGEQPG</sequence>
<dbReference type="Proteomes" id="UP000030108">
    <property type="component" value="Unassembled WGS sequence"/>
</dbReference>
<name>X8IUQ2_9AGAM</name>
<protein>
    <submittedName>
        <fullName evidence="1">Uncharacterized protein</fullName>
    </submittedName>
</protein>
<comment type="caution">
    <text evidence="1">The sequence shown here is derived from an EMBL/GenBank/DDBJ whole genome shotgun (WGS) entry which is preliminary data.</text>
</comment>
<proteinExistence type="predicted"/>
<evidence type="ECO:0000313" key="1">
    <source>
        <dbReference type="EMBL" id="EUC53485.1"/>
    </source>
</evidence>